<dbReference type="InterPro" id="IPR003877">
    <property type="entry name" value="SPRY_dom"/>
</dbReference>
<dbReference type="Gene3D" id="2.60.120.920">
    <property type="match status" value="1"/>
</dbReference>
<keyword evidence="3 12" id="KW-0812">Transmembrane</keyword>
<proteinExistence type="inferred from homology"/>
<dbReference type="FunFam" id="2.60.120.920:FF:000004">
    <property type="entry name" value="Butyrophilin subfamily 1 member A1"/>
    <property type="match status" value="1"/>
</dbReference>
<dbReference type="InterPro" id="IPR013320">
    <property type="entry name" value="ConA-like_dom_sf"/>
</dbReference>
<evidence type="ECO:0000313" key="16">
    <source>
        <dbReference type="RefSeq" id="XP_035871660.1"/>
    </source>
</evidence>
<dbReference type="InterPro" id="IPR053896">
    <property type="entry name" value="BTN3A2-like_Ig-C"/>
</dbReference>
<dbReference type="SUPFAM" id="SSF49899">
    <property type="entry name" value="Concanavalin A-like lectins/glucanases"/>
    <property type="match status" value="1"/>
</dbReference>
<feature type="transmembrane region" description="Helical" evidence="12">
    <location>
        <begin position="321"/>
        <end position="344"/>
    </location>
</feature>
<dbReference type="Gene3D" id="2.60.40.10">
    <property type="entry name" value="Immunoglobulins"/>
    <property type="match status" value="2"/>
</dbReference>
<dbReference type="FunFam" id="2.60.40.10:FF:000208">
    <property type="entry name" value="Butyrophilin subfamily 1 member A1"/>
    <property type="match status" value="1"/>
</dbReference>
<dbReference type="SUPFAM" id="SSF48726">
    <property type="entry name" value="Immunoglobulin"/>
    <property type="match status" value="2"/>
</dbReference>
<dbReference type="CDD" id="cd05713">
    <property type="entry name" value="IgV_MOG_like"/>
    <property type="match status" value="1"/>
</dbReference>
<comment type="subcellular location">
    <subcellularLocation>
        <location evidence="1">Membrane</location>
        <topology evidence="1">Single-pass type I membrane protein</topology>
    </subcellularLocation>
</comment>
<dbReference type="Proteomes" id="UP000504628">
    <property type="component" value="Chromosome 14"/>
</dbReference>
<keyword evidence="9" id="KW-0393">Immunoglobulin domain</keyword>
<dbReference type="PRINTS" id="PR01407">
    <property type="entry name" value="BUTYPHLNCDUF"/>
</dbReference>
<feature type="region of interest" description="Disordered" evidence="11">
    <location>
        <begin position="601"/>
        <end position="653"/>
    </location>
</feature>
<evidence type="ECO:0000259" key="13">
    <source>
        <dbReference type="PROSITE" id="PS50188"/>
    </source>
</evidence>
<evidence type="ECO:0000256" key="3">
    <source>
        <dbReference type="ARBA" id="ARBA00022692"/>
    </source>
</evidence>
<keyword evidence="10" id="KW-0175">Coiled coil</keyword>
<evidence type="ECO:0000256" key="4">
    <source>
        <dbReference type="ARBA" id="ARBA00022729"/>
    </source>
</evidence>
<dbReference type="GeneID" id="114512039"/>
<gene>
    <name evidence="16" type="primary">LOC114512039</name>
</gene>
<dbReference type="RefSeq" id="XP_035871660.1">
    <property type="nucleotide sequence ID" value="XM_036015767.1"/>
</dbReference>
<dbReference type="InterPro" id="IPR003879">
    <property type="entry name" value="Butyrophylin_SPRY"/>
</dbReference>
<evidence type="ECO:0000256" key="5">
    <source>
        <dbReference type="ARBA" id="ARBA00022989"/>
    </source>
</evidence>
<organism evidence="15 16">
    <name type="scientific">Phyllostomus discolor</name>
    <name type="common">pale spear-nosed bat</name>
    <dbReference type="NCBI Taxonomy" id="89673"/>
    <lineage>
        <taxon>Eukaryota</taxon>
        <taxon>Metazoa</taxon>
        <taxon>Chordata</taxon>
        <taxon>Craniata</taxon>
        <taxon>Vertebrata</taxon>
        <taxon>Euteleostomi</taxon>
        <taxon>Mammalia</taxon>
        <taxon>Eutheria</taxon>
        <taxon>Laurasiatheria</taxon>
        <taxon>Chiroptera</taxon>
        <taxon>Yangochiroptera</taxon>
        <taxon>Phyllostomidae</taxon>
        <taxon>Phyllostominae</taxon>
        <taxon>Phyllostomus</taxon>
    </lineage>
</organism>
<dbReference type="InterPro" id="IPR036179">
    <property type="entry name" value="Ig-like_dom_sf"/>
</dbReference>
<feature type="coiled-coil region" evidence="10">
    <location>
        <begin position="343"/>
        <end position="379"/>
    </location>
</feature>
<dbReference type="OrthoDB" id="8901134at2759"/>
<name>A0A7E6CXA3_9CHIR</name>
<dbReference type="GO" id="GO:0001817">
    <property type="term" value="P:regulation of cytokine production"/>
    <property type="evidence" value="ECO:0007669"/>
    <property type="project" value="TreeGrafter"/>
</dbReference>
<evidence type="ECO:0000256" key="6">
    <source>
        <dbReference type="ARBA" id="ARBA00023136"/>
    </source>
</evidence>
<dbReference type="KEGG" id="pdic:114512039"/>
<dbReference type="InterPro" id="IPR050504">
    <property type="entry name" value="IgSF_BTN/MOG"/>
</dbReference>
<evidence type="ECO:0000256" key="2">
    <source>
        <dbReference type="ARBA" id="ARBA00007591"/>
    </source>
</evidence>
<evidence type="ECO:0000256" key="9">
    <source>
        <dbReference type="ARBA" id="ARBA00023319"/>
    </source>
</evidence>
<evidence type="ECO:0000259" key="14">
    <source>
        <dbReference type="PROSITE" id="PS50835"/>
    </source>
</evidence>
<dbReference type="InterPro" id="IPR003599">
    <property type="entry name" value="Ig_sub"/>
</dbReference>
<dbReference type="Pfam" id="PF22705">
    <property type="entry name" value="C2-set_3"/>
    <property type="match status" value="1"/>
</dbReference>
<protein>
    <submittedName>
        <fullName evidence="16">Butyrophilin subfamily 3 member A1-like</fullName>
    </submittedName>
</protein>
<dbReference type="PROSITE" id="PS50188">
    <property type="entry name" value="B302_SPRY"/>
    <property type="match status" value="1"/>
</dbReference>
<dbReference type="GO" id="GO:0005102">
    <property type="term" value="F:signaling receptor binding"/>
    <property type="evidence" value="ECO:0007669"/>
    <property type="project" value="TreeGrafter"/>
</dbReference>
<keyword evidence="8" id="KW-0325">Glycoprotein</keyword>
<dbReference type="PANTHER" id="PTHR24100:SF56">
    <property type="entry name" value="BUTYROPHILIN SUBFAMILY 3 MEMBER A3"/>
    <property type="match status" value="1"/>
</dbReference>
<dbReference type="GO" id="GO:0050852">
    <property type="term" value="P:T cell receptor signaling pathway"/>
    <property type="evidence" value="ECO:0007669"/>
    <property type="project" value="TreeGrafter"/>
</dbReference>
<dbReference type="SMART" id="SM00589">
    <property type="entry name" value="PRY"/>
    <property type="match status" value="1"/>
</dbReference>
<dbReference type="InterPro" id="IPR006574">
    <property type="entry name" value="PRY"/>
</dbReference>
<dbReference type="Pfam" id="PF13765">
    <property type="entry name" value="PRY"/>
    <property type="match status" value="1"/>
</dbReference>
<reference evidence="16" key="1">
    <citation type="submission" date="2025-08" db="UniProtKB">
        <authorList>
            <consortium name="RefSeq"/>
        </authorList>
    </citation>
    <scope>IDENTIFICATION</scope>
    <source>
        <tissue evidence="16">Muscle</tissue>
    </source>
</reference>
<feature type="domain" description="Ig-like" evidence="14">
    <location>
        <begin position="101"/>
        <end position="199"/>
    </location>
</feature>
<evidence type="ECO:0000256" key="12">
    <source>
        <dbReference type="SAM" id="Phobius"/>
    </source>
</evidence>
<dbReference type="SMART" id="SM00409">
    <property type="entry name" value="IG"/>
    <property type="match status" value="1"/>
</dbReference>
<evidence type="ECO:0000256" key="11">
    <source>
        <dbReference type="SAM" id="MobiDB-lite"/>
    </source>
</evidence>
<dbReference type="AlphaFoldDB" id="A0A7E6CXA3"/>
<evidence type="ECO:0000256" key="10">
    <source>
        <dbReference type="SAM" id="Coils"/>
    </source>
</evidence>
<keyword evidence="5 12" id="KW-1133">Transmembrane helix</keyword>
<dbReference type="PANTHER" id="PTHR24100">
    <property type="entry name" value="BUTYROPHILIN"/>
    <property type="match status" value="1"/>
</dbReference>
<dbReference type="InterPro" id="IPR013106">
    <property type="entry name" value="Ig_V-set"/>
</dbReference>
<dbReference type="Pfam" id="PF00622">
    <property type="entry name" value="SPRY"/>
    <property type="match status" value="1"/>
</dbReference>
<dbReference type="InterPro" id="IPR007110">
    <property type="entry name" value="Ig-like_dom"/>
</dbReference>
<feature type="domain" description="B30.2/SPRY" evidence="13">
    <location>
        <begin position="404"/>
        <end position="599"/>
    </location>
</feature>
<keyword evidence="7" id="KW-1015">Disulfide bond</keyword>
<dbReference type="SMART" id="SM00406">
    <property type="entry name" value="IGv"/>
    <property type="match status" value="1"/>
</dbReference>
<comment type="similarity">
    <text evidence="2">Belongs to the immunoglobulin superfamily. BTN/MOG family.</text>
</comment>
<accession>A0A7E6CXA3</accession>
<keyword evidence="15" id="KW-1185">Reference proteome</keyword>
<dbReference type="PROSITE" id="PS50835">
    <property type="entry name" value="IG_LIKE"/>
    <property type="match status" value="2"/>
</dbReference>
<evidence type="ECO:0000256" key="7">
    <source>
        <dbReference type="ARBA" id="ARBA00023157"/>
    </source>
</evidence>
<keyword evidence="4" id="KW-0732">Signal</keyword>
<sequence length="653" mass="71172">MYITVPCFLGDFHAGVQGEETPQETFAEEALGSAGIPVVPPAGPGEAVSPGGILHLLPGRHCHPAPPGVSLSAQQLRMERHLVLPLPALPVCLAVVQLLSPCSAQFAVVGPPKPIVAMVGEDAELPCHLSPEMSAETMELRWERSSPRQVVHTYAHGQEDTPAAEYRGRTWISREDVTAGKAALWIQDVRASDRGNYLCYFRDGDFFENALVELKVGALGSDPHVDMKGYEAGGIRVECTSAGWYPQPQIQWRDARGHSLPAEVATAAADPQGLYAASASVILEGGSGEGVSCVIRNPLLGQERSARLSIPGPFFRNAQPWVVALGMTLPALLGLLAGAGYFLWQQQKKIQALSQEKEREREEKEAAQAEKAAAQAKERWERGAKEKLQVELSKWWSLAHTSRGEERCQAYAELKTALFQPADVSLDPRTAHPYVLVSEDNRSLQWAQEWQNLPENLERFCGNLCVLGRESFTSGRHFWEVEVGDRAQWCVGVCREDVERRKIVKMAPENGFWTVWLEPRKGYLALTDLQTPLTNVSPPGRVGVFLDWELGQVSFYNALDGSHLFTFPHTRFSGPLRPVFGILMFEPTPLTICPAQEGVGASLVPDPGPDPSLETPVSPGSAGGNGDPQAEETSLLPAAQPGAEGLLDSKRLS</sequence>
<dbReference type="InterPro" id="IPR043136">
    <property type="entry name" value="B30.2/SPRY_sf"/>
</dbReference>
<dbReference type="InterPro" id="IPR013783">
    <property type="entry name" value="Ig-like_fold"/>
</dbReference>
<dbReference type="Pfam" id="PF07686">
    <property type="entry name" value="V-set"/>
    <property type="match status" value="1"/>
</dbReference>
<keyword evidence="6 12" id="KW-0472">Membrane</keyword>
<evidence type="ECO:0000256" key="1">
    <source>
        <dbReference type="ARBA" id="ARBA00004479"/>
    </source>
</evidence>
<feature type="domain" description="Ig-like" evidence="14">
    <location>
        <begin position="223"/>
        <end position="309"/>
    </location>
</feature>
<dbReference type="FunFam" id="2.60.40.10:FF:000088">
    <property type="entry name" value="Butyrophilin subfamily 1 member A1"/>
    <property type="match status" value="1"/>
</dbReference>
<dbReference type="SMART" id="SM00449">
    <property type="entry name" value="SPRY"/>
    <property type="match status" value="1"/>
</dbReference>
<dbReference type="InterPro" id="IPR001870">
    <property type="entry name" value="B30.2/SPRY"/>
</dbReference>
<evidence type="ECO:0000256" key="8">
    <source>
        <dbReference type="ARBA" id="ARBA00023180"/>
    </source>
</evidence>
<dbReference type="InParanoid" id="A0A7E6CXA3"/>
<dbReference type="GO" id="GO:0009897">
    <property type="term" value="C:external side of plasma membrane"/>
    <property type="evidence" value="ECO:0007669"/>
    <property type="project" value="TreeGrafter"/>
</dbReference>
<evidence type="ECO:0000313" key="15">
    <source>
        <dbReference type="Proteomes" id="UP000504628"/>
    </source>
</evidence>